<evidence type="ECO:0000313" key="3">
    <source>
        <dbReference type="Proteomes" id="UP000185944"/>
    </source>
</evidence>
<accession>A0A177EDC3</accession>
<feature type="region of interest" description="Disordered" evidence="1">
    <location>
        <begin position="96"/>
        <end position="119"/>
    </location>
</feature>
<dbReference type="Proteomes" id="UP000185944">
    <property type="component" value="Unassembled WGS sequence"/>
</dbReference>
<proteinExistence type="predicted"/>
<evidence type="ECO:0000313" key="2">
    <source>
        <dbReference type="EMBL" id="OAG29521.1"/>
    </source>
</evidence>
<sequence length="119" mass="13460">MKNTRARRVIDLLSEVEELKEREDVMREIGGKKNCITEYNALMEEYEKGGRPLKTLILPLGDYEPGVYQLLPLFCKHFGIGLFKTYVRVGGVLSPEKAGKPEKSGQPEQKAPLLIGIRK</sequence>
<dbReference type="VEuPathDB" id="MicrosporidiaDB:NEDG_00654"/>
<dbReference type="OrthoDB" id="2186631at2759"/>
<organism evidence="2 3">
    <name type="scientific">Nematocida displodere</name>
    <dbReference type="NCBI Taxonomy" id="1805483"/>
    <lineage>
        <taxon>Eukaryota</taxon>
        <taxon>Fungi</taxon>
        <taxon>Fungi incertae sedis</taxon>
        <taxon>Microsporidia</taxon>
        <taxon>Nematocida</taxon>
    </lineage>
</organism>
<reference evidence="2 3" key="1">
    <citation type="submission" date="2016-02" db="EMBL/GenBank/DDBJ databases">
        <title>Discovery of a natural microsporidian pathogen with a broad tissue tropism in Caenorhabditis elegans.</title>
        <authorList>
            <person name="Luallen R.J."/>
            <person name="Reinke A.W."/>
            <person name="Tong L."/>
            <person name="Botts M.R."/>
            <person name="Felix M.-A."/>
            <person name="Troemel E.R."/>
        </authorList>
    </citation>
    <scope>NUCLEOTIDE SEQUENCE [LARGE SCALE GENOMIC DNA]</scope>
    <source>
        <strain evidence="2 3">JUm2807</strain>
    </source>
</reference>
<protein>
    <submittedName>
        <fullName evidence="2">Uncharacterized protein</fullName>
    </submittedName>
</protein>
<gene>
    <name evidence="2" type="ORF">NEDG_00654</name>
</gene>
<dbReference type="AlphaFoldDB" id="A0A177EDC3"/>
<dbReference type="GeneID" id="93647004"/>
<dbReference type="EMBL" id="LTDL01000040">
    <property type="protein sequence ID" value="OAG29521.1"/>
    <property type="molecule type" value="Genomic_DNA"/>
</dbReference>
<name>A0A177EDC3_9MICR</name>
<comment type="caution">
    <text evidence="2">The sequence shown here is derived from an EMBL/GenBank/DDBJ whole genome shotgun (WGS) entry which is preliminary data.</text>
</comment>
<dbReference type="RefSeq" id="XP_067544169.1">
    <property type="nucleotide sequence ID" value="XM_067688072.1"/>
</dbReference>
<evidence type="ECO:0000256" key="1">
    <source>
        <dbReference type="SAM" id="MobiDB-lite"/>
    </source>
</evidence>
<keyword evidence="3" id="KW-1185">Reference proteome</keyword>